<dbReference type="GO" id="GO:0000978">
    <property type="term" value="F:RNA polymerase II cis-regulatory region sequence-specific DNA binding"/>
    <property type="evidence" value="ECO:0007669"/>
    <property type="project" value="TreeGrafter"/>
</dbReference>
<accession>A0AAW1LFI4</accession>
<evidence type="ECO:0000256" key="1">
    <source>
        <dbReference type="SAM" id="MobiDB-lite"/>
    </source>
</evidence>
<reference evidence="2 3" key="1">
    <citation type="journal article" date="2024" name="BMC Genomics">
        <title>De novo assembly and annotation of Popillia japonica's genome with initial clues to its potential as an invasive pest.</title>
        <authorList>
            <person name="Cucini C."/>
            <person name="Boschi S."/>
            <person name="Funari R."/>
            <person name="Cardaioli E."/>
            <person name="Iannotti N."/>
            <person name="Marturano G."/>
            <person name="Paoli F."/>
            <person name="Bruttini M."/>
            <person name="Carapelli A."/>
            <person name="Frati F."/>
            <person name="Nardi F."/>
        </authorList>
    </citation>
    <scope>NUCLEOTIDE SEQUENCE [LARGE SCALE GENOMIC DNA]</scope>
    <source>
        <strain evidence="2">DMR45628</strain>
    </source>
</reference>
<organism evidence="2 3">
    <name type="scientific">Popillia japonica</name>
    <name type="common">Japanese beetle</name>
    <dbReference type="NCBI Taxonomy" id="7064"/>
    <lineage>
        <taxon>Eukaryota</taxon>
        <taxon>Metazoa</taxon>
        <taxon>Ecdysozoa</taxon>
        <taxon>Arthropoda</taxon>
        <taxon>Hexapoda</taxon>
        <taxon>Insecta</taxon>
        <taxon>Pterygota</taxon>
        <taxon>Neoptera</taxon>
        <taxon>Endopterygota</taxon>
        <taxon>Coleoptera</taxon>
        <taxon>Polyphaga</taxon>
        <taxon>Scarabaeiformia</taxon>
        <taxon>Scarabaeidae</taxon>
        <taxon>Rutelinae</taxon>
        <taxon>Popillia</taxon>
    </lineage>
</organism>
<proteinExistence type="predicted"/>
<feature type="region of interest" description="Disordered" evidence="1">
    <location>
        <begin position="203"/>
        <end position="313"/>
    </location>
</feature>
<keyword evidence="3" id="KW-1185">Reference proteome</keyword>
<name>A0AAW1LFI4_POPJA</name>
<dbReference type="EMBL" id="JASPKY010000126">
    <property type="protein sequence ID" value="KAK9731844.1"/>
    <property type="molecule type" value="Genomic_DNA"/>
</dbReference>
<dbReference type="PANTHER" id="PTHR12577:SF6">
    <property type="entry name" value="DACHSHUND, ISOFORM B"/>
    <property type="match status" value="1"/>
</dbReference>
<evidence type="ECO:0000313" key="2">
    <source>
        <dbReference type="EMBL" id="KAK9731844.1"/>
    </source>
</evidence>
<feature type="compositionally biased region" description="Basic and acidic residues" evidence="1">
    <location>
        <begin position="203"/>
        <end position="223"/>
    </location>
</feature>
<evidence type="ECO:0000313" key="3">
    <source>
        <dbReference type="Proteomes" id="UP001458880"/>
    </source>
</evidence>
<dbReference type="AlphaFoldDB" id="A0AAW1LFI4"/>
<protein>
    <recommendedName>
        <fullName evidence="4">Dachshund</fullName>
    </recommendedName>
</protein>
<gene>
    <name evidence="2" type="ORF">QE152_g13323</name>
</gene>
<comment type="caution">
    <text evidence="2">The sequence shown here is derived from an EMBL/GenBank/DDBJ whole genome shotgun (WGS) entry which is preliminary data.</text>
</comment>
<feature type="region of interest" description="Disordered" evidence="1">
    <location>
        <begin position="1"/>
        <end position="26"/>
    </location>
</feature>
<dbReference type="InterPro" id="IPR052417">
    <property type="entry name" value="Dachshund_domain"/>
</dbReference>
<dbReference type="GO" id="GO:0005667">
    <property type="term" value="C:transcription regulator complex"/>
    <property type="evidence" value="ECO:0007669"/>
    <property type="project" value="TreeGrafter"/>
</dbReference>
<feature type="compositionally biased region" description="Acidic residues" evidence="1">
    <location>
        <begin position="277"/>
        <end position="300"/>
    </location>
</feature>
<sequence>MISKWRKYPGESPQGGRNQGNFRPCRNKPELISALIEDLHMRHISTMFALLQRIKSHSLEFEPIEIMISRPGRPPKRAPVGLSLAASHLQQQQLKKQRLDNGDYPYENGHMGDISRMEKSPLLANGYNHPPHLGHMQFMQLPHPAAAHSALLSPAMPHNLGRPDGSVIKNQGMPSMEAIARSGIWENCRAAYEDIVKHLERLREERGDPDRPIPLDQKVRDLSPRNGSLTDDHSPVLNLSKSGGGSAGSLGDADHSGSEADGPDAPPSPRSPRSAAEDEEEDNMSEADDEDEKDQDLDEGDLPHPAAPGSDSQQAAINYSTLANAVASANGPSQDPSVSSTETLLRNIQGLLKVAAPGSDSQQAAINYSTLANAVASANGPSQDPSVSSTETLLRNIQGLLKVAADNARQQERQINYEKGTNSNMVYLLSLAQYYMYLAATQKC</sequence>
<dbReference type="Proteomes" id="UP001458880">
    <property type="component" value="Unassembled WGS sequence"/>
</dbReference>
<evidence type="ECO:0008006" key="4">
    <source>
        <dbReference type="Google" id="ProtNLM"/>
    </source>
</evidence>
<dbReference type="GO" id="GO:0005634">
    <property type="term" value="C:nucleus"/>
    <property type="evidence" value="ECO:0007669"/>
    <property type="project" value="TreeGrafter"/>
</dbReference>
<dbReference type="PANTHER" id="PTHR12577">
    <property type="entry name" value="DACHSHUND"/>
    <property type="match status" value="1"/>
</dbReference>
<dbReference type="GO" id="GO:0000981">
    <property type="term" value="F:DNA-binding transcription factor activity, RNA polymerase II-specific"/>
    <property type="evidence" value="ECO:0007669"/>
    <property type="project" value="TreeGrafter"/>
</dbReference>